<reference evidence="1" key="1">
    <citation type="submission" date="2023-06" db="EMBL/GenBank/DDBJ databases">
        <title>Genome-scale phylogeny and comparative genomics of the fungal order Sordariales.</title>
        <authorList>
            <consortium name="Lawrence Berkeley National Laboratory"/>
            <person name="Hensen N."/>
            <person name="Bonometti L."/>
            <person name="Westerberg I."/>
            <person name="Brannstrom I.O."/>
            <person name="Guillou S."/>
            <person name="Cros-Aarteil S."/>
            <person name="Calhoun S."/>
            <person name="Haridas S."/>
            <person name="Kuo A."/>
            <person name="Mondo S."/>
            <person name="Pangilinan J."/>
            <person name="Riley R."/>
            <person name="Labutti K."/>
            <person name="Andreopoulos B."/>
            <person name="Lipzen A."/>
            <person name="Chen C."/>
            <person name="Yanf M."/>
            <person name="Daum C."/>
            <person name="Ng V."/>
            <person name="Clum A."/>
            <person name="Steindorff A."/>
            <person name="Ohm R."/>
            <person name="Martin F."/>
            <person name="Silar P."/>
            <person name="Natvig D."/>
            <person name="Lalanne C."/>
            <person name="Gautier V."/>
            <person name="Ament-Velasquez S.L."/>
            <person name="Kruys A."/>
            <person name="Hutchinson M.I."/>
            <person name="Powell A.J."/>
            <person name="Barry K."/>
            <person name="Miller A.N."/>
            <person name="Grigoriev I.V."/>
            <person name="Debuchy R."/>
            <person name="Gladieux P."/>
            <person name="Thoren M.H."/>
            <person name="Johannesson H."/>
        </authorList>
    </citation>
    <scope>NUCLEOTIDE SEQUENCE</scope>
    <source>
        <strain evidence="1">SMH4607-1</strain>
    </source>
</reference>
<dbReference type="Proteomes" id="UP001172102">
    <property type="component" value="Unassembled WGS sequence"/>
</dbReference>
<evidence type="ECO:0000313" key="2">
    <source>
        <dbReference type="Proteomes" id="UP001172102"/>
    </source>
</evidence>
<gene>
    <name evidence="1" type="ORF">B0H67DRAFT_648697</name>
</gene>
<protein>
    <submittedName>
        <fullName evidence="1">Uncharacterized protein</fullName>
    </submittedName>
</protein>
<accession>A0AA40DMI6</accession>
<dbReference type="EMBL" id="JAUKUA010000006">
    <property type="protein sequence ID" value="KAK0708665.1"/>
    <property type="molecule type" value="Genomic_DNA"/>
</dbReference>
<evidence type="ECO:0000313" key="1">
    <source>
        <dbReference type="EMBL" id="KAK0708665.1"/>
    </source>
</evidence>
<keyword evidence="2" id="KW-1185">Reference proteome</keyword>
<proteinExistence type="predicted"/>
<organism evidence="1 2">
    <name type="scientific">Lasiosphaeris hirsuta</name>
    <dbReference type="NCBI Taxonomy" id="260670"/>
    <lineage>
        <taxon>Eukaryota</taxon>
        <taxon>Fungi</taxon>
        <taxon>Dikarya</taxon>
        <taxon>Ascomycota</taxon>
        <taxon>Pezizomycotina</taxon>
        <taxon>Sordariomycetes</taxon>
        <taxon>Sordariomycetidae</taxon>
        <taxon>Sordariales</taxon>
        <taxon>Lasiosphaeriaceae</taxon>
        <taxon>Lasiosphaeris</taxon>
    </lineage>
</organism>
<comment type="caution">
    <text evidence="1">The sequence shown here is derived from an EMBL/GenBank/DDBJ whole genome shotgun (WGS) entry which is preliminary data.</text>
</comment>
<dbReference type="AlphaFoldDB" id="A0AA40DMI6"/>
<sequence length="71" mass="7604">MPTVEVPRQQAPMEAANPAQVTPVGIVITQQPKSEPLPSMESDLALRGGGFNIGCHERCCGINCSWYKGCC</sequence>
<name>A0AA40DMI6_9PEZI</name>